<dbReference type="GO" id="GO:0006508">
    <property type="term" value="P:proteolysis"/>
    <property type="evidence" value="ECO:0007669"/>
    <property type="project" value="UniProtKB-KW"/>
</dbReference>
<keyword evidence="6" id="KW-1185">Reference proteome</keyword>
<feature type="compositionally biased region" description="Polar residues" evidence="4">
    <location>
        <begin position="559"/>
        <end position="589"/>
    </location>
</feature>
<keyword evidence="2" id="KW-0645">Protease</keyword>
<feature type="region of interest" description="Disordered" evidence="4">
    <location>
        <begin position="366"/>
        <end position="390"/>
    </location>
</feature>
<dbReference type="Gene3D" id="3.40.395.10">
    <property type="entry name" value="Adenoviral Proteinase, Chain A"/>
    <property type="match status" value="1"/>
</dbReference>
<dbReference type="InterPro" id="IPR015410">
    <property type="entry name" value="DUF1985"/>
</dbReference>
<evidence type="ECO:0000256" key="3">
    <source>
        <dbReference type="ARBA" id="ARBA00022801"/>
    </source>
</evidence>
<dbReference type="GeneID" id="108837638"/>
<dbReference type="PANTHER" id="PTHR48449">
    <property type="entry name" value="DUF1985 DOMAIN-CONTAINING PROTEIN"/>
    <property type="match status" value="1"/>
</dbReference>
<gene>
    <name evidence="7" type="primary">LOC108837638</name>
</gene>
<dbReference type="Pfam" id="PF02902">
    <property type="entry name" value="Peptidase_C48"/>
    <property type="match status" value="1"/>
</dbReference>
<feature type="domain" description="Ubiquitin-like protease family profile" evidence="5">
    <location>
        <begin position="690"/>
        <end position="872"/>
    </location>
</feature>
<dbReference type="Proteomes" id="UP000504610">
    <property type="component" value="Unplaced"/>
</dbReference>
<evidence type="ECO:0000256" key="1">
    <source>
        <dbReference type="ARBA" id="ARBA00005234"/>
    </source>
</evidence>
<feature type="compositionally biased region" description="Basic and acidic residues" evidence="4">
    <location>
        <begin position="366"/>
        <end position="386"/>
    </location>
</feature>
<evidence type="ECO:0000313" key="6">
    <source>
        <dbReference type="Proteomes" id="UP000504610"/>
    </source>
</evidence>
<comment type="similarity">
    <text evidence="1">Belongs to the peptidase C48 family.</text>
</comment>
<organism evidence="6 7">
    <name type="scientific">Raphanus sativus</name>
    <name type="common">Radish</name>
    <name type="synonym">Raphanus raphanistrum var. sativus</name>
    <dbReference type="NCBI Taxonomy" id="3726"/>
    <lineage>
        <taxon>Eukaryota</taxon>
        <taxon>Viridiplantae</taxon>
        <taxon>Streptophyta</taxon>
        <taxon>Embryophyta</taxon>
        <taxon>Tracheophyta</taxon>
        <taxon>Spermatophyta</taxon>
        <taxon>Magnoliopsida</taxon>
        <taxon>eudicotyledons</taxon>
        <taxon>Gunneridae</taxon>
        <taxon>Pentapetalae</taxon>
        <taxon>rosids</taxon>
        <taxon>malvids</taxon>
        <taxon>Brassicales</taxon>
        <taxon>Brassicaceae</taxon>
        <taxon>Brassiceae</taxon>
        <taxon>Raphanus</taxon>
    </lineage>
</organism>
<sequence length="905" mass="100002">MDEIVLPPRMFAAGDEPVGERVNSYHKIKTTRSIIAALEPEELEFLSNSTFGRILAIDDNPPFSGAFGQHVIVRLLKVNKKYEFWFLFAGNPVRMSLREFAIVTGLNCAKIPAQKKKKNPLKEKLYWNELFGSLKFCTVETAIDMLENKVVKTRELRIKIACLAITSSILFPSSHTPRIIPEHVELIRDLDEFLAFPWGRASYLTLASSIKGKDEIALSQTSVAIRGYVEAIQLIMLAAIPELKEEVTQSERVVIVDTESDGESNIGAEASEDVNVAGQVKPPQATKYCLIPGHAKTADSECKVFVKSILDDPYEEWSAGLDFSWADESDDLALDHMVLLISEGFVFRKEMFKGGLTANDLSRMRGEKKLKEKEPKDKNDKDHVAEVSEGEGSSDFVDMIRSMENRIYQALDAKFEKLVSPTSQSQHAALLQSTVSRCLQDIDKKIGDSLARQLKDMQASIIKGVIDVLGQPSSTQAGLVGNTSNSKEPPVFDFTTQSEAADSRINNVLRDLNVVVDVSHPVTIEGSLEPQNQQVPDADDSQPQAEEHIEEQLHDSAPMDQSEQQIDANTETELSEQQVDANTKSVQEVTGQPAVELPSFSLGLTQEGSTVGKESDHPTNYVSAPMEHDEEAGAQRKSKRAKITPVGLQDYKCDPKVTSVQAIIPDLDQRFQLIEEKLQNEAKVLLHGGYALTPAEFCDIAHRQSILPSGIVDALIGIVNRGSAANPKVAIYDTSLPVAIMEHHNRFVKTAVKDRVKLKFSNIPLVTPIPKVPERIYFPFNMDKQHWVGVCIDTKASTLNVFDCKTSLRSDSLLKKEFTPIANLIPYVLKHVGYTEANAVIKPFTVSRCKGIPQITANTDAAVMTVLFIEAHAVDGLVGCKAVSTRLLPVASKQLAVKLWDYISA</sequence>
<dbReference type="Pfam" id="PF09331">
    <property type="entry name" value="DUF1985"/>
    <property type="match status" value="1"/>
</dbReference>
<evidence type="ECO:0000256" key="2">
    <source>
        <dbReference type="ARBA" id="ARBA00022670"/>
    </source>
</evidence>
<dbReference type="OrthoDB" id="1111318at2759"/>
<proteinExistence type="inferred from homology"/>
<dbReference type="RefSeq" id="XP_056855599.1">
    <property type="nucleotide sequence ID" value="XM_056999619.1"/>
</dbReference>
<evidence type="ECO:0000256" key="4">
    <source>
        <dbReference type="SAM" id="MobiDB-lite"/>
    </source>
</evidence>
<name>A0A9W3CVT8_RAPSA</name>
<dbReference type="InterPro" id="IPR038765">
    <property type="entry name" value="Papain-like_cys_pep_sf"/>
</dbReference>
<reference evidence="7" key="1">
    <citation type="submission" date="2025-08" db="UniProtKB">
        <authorList>
            <consortium name="RefSeq"/>
        </authorList>
    </citation>
    <scope>IDENTIFICATION</scope>
    <source>
        <tissue evidence="7">Leaf</tissue>
    </source>
</reference>
<evidence type="ECO:0000259" key="5">
    <source>
        <dbReference type="PROSITE" id="PS50600"/>
    </source>
</evidence>
<evidence type="ECO:0000313" key="7">
    <source>
        <dbReference type="RefSeq" id="XP_056855599.1"/>
    </source>
</evidence>
<dbReference type="GO" id="GO:0008234">
    <property type="term" value="F:cysteine-type peptidase activity"/>
    <property type="evidence" value="ECO:0007669"/>
    <property type="project" value="InterPro"/>
</dbReference>
<dbReference type="PROSITE" id="PS50600">
    <property type="entry name" value="ULP_PROTEASE"/>
    <property type="match status" value="1"/>
</dbReference>
<dbReference type="PANTHER" id="PTHR48449:SF2">
    <property type="entry name" value="UBIQUITIN-LIKE PROTEASE FAMILY PROFILE DOMAIN-CONTAINING PROTEIN"/>
    <property type="match status" value="1"/>
</dbReference>
<dbReference type="InterPro" id="IPR003653">
    <property type="entry name" value="Peptidase_C48_C"/>
</dbReference>
<dbReference type="SUPFAM" id="SSF54001">
    <property type="entry name" value="Cysteine proteinases"/>
    <property type="match status" value="1"/>
</dbReference>
<feature type="compositionally biased region" description="Basic and acidic residues" evidence="4">
    <location>
        <begin position="545"/>
        <end position="554"/>
    </location>
</feature>
<protein>
    <submittedName>
        <fullName evidence="7">Uncharacterized protein LOC108837638</fullName>
    </submittedName>
</protein>
<feature type="region of interest" description="Disordered" evidence="4">
    <location>
        <begin position="525"/>
        <end position="589"/>
    </location>
</feature>
<dbReference type="AlphaFoldDB" id="A0A9W3CVT8"/>
<keyword evidence="3" id="KW-0378">Hydrolase</keyword>
<accession>A0A9W3CVT8</accession>
<dbReference type="KEGG" id="rsz:108837638"/>